<evidence type="ECO:0008006" key="3">
    <source>
        <dbReference type="Google" id="ProtNLM"/>
    </source>
</evidence>
<accession>A0A7H1N2D4</accession>
<dbReference type="EMBL" id="CP053923">
    <property type="protein sequence ID" value="QNT69870.1"/>
    <property type="molecule type" value="Genomic_DNA"/>
</dbReference>
<name>A0A7H1N2D4_9PROT</name>
<dbReference type="InterPro" id="IPR029058">
    <property type="entry name" value="AB_hydrolase_fold"/>
</dbReference>
<protein>
    <recommendedName>
        <fullName evidence="3">DUF3141 domain-containing protein</fullName>
    </recommendedName>
</protein>
<dbReference type="AlphaFoldDB" id="A0A7H1N2D4"/>
<evidence type="ECO:0000313" key="2">
    <source>
        <dbReference type="Proteomes" id="UP000516369"/>
    </source>
</evidence>
<dbReference type="KEGG" id="dvn:HQ394_11745"/>
<organism evidence="1 2">
    <name type="scientific">Defluviicoccus vanus</name>
    <dbReference type="NCBI Taxonomy" id="111831"/>
    <lineage>
        <taxon>Bacteria</taxon>
        <taxon>Pseudomonadati</taxon>
        <taxon>Pseudomonadota</taxon>
        <taxon>Alphaproteobacteria</taxon>
        <taxon>Rhodospirillales</taxon>
        <taxon>Rhodospirillaceae</taxon>
        <taxon>Defluviicoccus</taxon>
    </lineage>
</organism>
<keyword evidence="2" id="KW-1185">Reference proteome</keyword>
<proteinExistence type="predicted"/>
<sequence length="489" mass="53727">MYALAKELPELGANVARYMVALSRATNREIAEFAESCLISSQVAMKAAKENPLSVWQTLEVLQHNQQLMAKGMMSAQEKMTGFVFDQIEEGMAALINTVYQREGDTVATFMGREADIMEAVANFNEEIEKIKDDFGFHFSSEHYKLAHETDTFLMYQVLPLKKGVKVRNDLKPVLLVPPYMLGVHILSFLPYENKSYAHSFANEGIPTYVRVVKDIMTTDKVQTTTPEDDCLQTLELCKKLVELHGGKKVVLNGTCQGGYISLMNVLSGKLADVCDTLITNVAPIDGTYSEAICGMPRMHHDFITTTLPNGNKVANGYLLSLGMRFVAIDRETPLVKVIDQAALQKATNMNPGKTPAALFRWLLKERVHLPIGIASMSSTTFQEPIGADGTLPVSLFGKPLNVGDLAKLGVKWYQNYAIKDDLVTPPCATAGNKFLEGTQVIESVAFHGGHVAILTSPYAKRAPVNGEFVDALGNKVRGPVKFILDMAA</sequence>
<dbReference type="Proteomes" id="UP000516369">
    <property type="component" value="Chromosome"/>
</dbReference>
<dbReference type="SUPFAM" id="SSF53474">
    <property type="entry name" value="alpha/beta-Hydrolases"/>
    <property type="match status" value="1"/>
</dbReference>
<reference evidence="1 2" key="1">
    <citation type="submission" date="2020-05" db="EMBL/GenBank/DDBJ databases">
        <title>Complete closed genome sequence of Defluviicoccus vanus.</title>
        <authorList>
            <person name="Bessarab I."/>
            <person name="Arumugam K."/>
            <person name="Maszenan A.M."/>
            <person name="Seviour R.J."/>
            <person name="Williams R.B."/>
        </authorList>
    </citation>
    <scope>NUCLEOTIDE SEQUENCE [LARGE SCALE GENOMIC DNA]</scope>
    <source>
        <strain evidence="1 2">Ben 114</strain>
    </source>
</reference>
<gene>
    <name evidence="1" type="ORF">HQ394_11745</name>
</gene>
<evidence type="ECO:0000313" key="1">
    <source>
        <dbReference type="EMBL" id="QNT69870.1"/>
    </source>
</evidence>
<dbReference type="RefSeq" id="WP_190260382.1">
    <property type="nucleotide sequence ID" value="NZ_CP053923.1"/>
</dbReference>